<dbReference type="KEGG" id="acel:acsn021_03000"/>
<dbReference type="InterPro" id="IPR010982">
    <property type="entry name" value="Lambda_DNA-bd_dom_sf"/>
</dbReference>
<dbReference type="PROSITE" id="PS50943">
    <property type="entry name" value="HTH_CROC1"/>
    <property type="match status" value="1"/>
</dbReference>
<dbReference type="Gene3D" id="1.25.40.10">
    <property type="entry name" value="Tetratricopeptide repeat domain"/>
    <property type="match status" value="1"/>
</dbReference>
<dbReference type="PANTHER" id="PTHR37038">
    <property type="entry name" value="TRANSCRIPTIONAL REGULATOR-RELATED"/>
    <property type="match status" value="1"/>
</dbReference>
<accession>A0A6S6R0G9</accession>
<dbReference type="InterPro" id="IPR011990">
    <property type="entry name" value="TPR-like_helical_dom_sf"/>
</dbReference>
<evidence type="ECO:0000313" key="2">
    <source>
        <dbReference type="Proteomes" id="UP000515561"/>
    </source>
</evidence>
<sequence>MNYEHFGAFLQDLRIRHNLSREKLADNICTSKQIYRIEKGLSEPSLYLITQLSIKFNMDLHEYYTIYFRRDTITGIEGIKSINAVLEKGDIPLLKTLIEELEILDEFKNGDNLQHIYYSKALCYALLDKNYSTSLEYCMKGIRIENPDFNLNHIAKTMYSNVGLTFLNCISQNYFALKQYSNGMKVLTELHAVLEFYFINSPYPFIHASQFSKNIYQVVLNNLGGHLLEHGDWNEALYYVEKGIEFSLKEHHLKFLTNLIFMKLRILYYGKNFVDAKEYYNRTIYLYKITNADDKIAELEESVRTEYPELLNY</sequence>
<dbReference type="InterPro" id="IPR053163">
    <property type="entry name" value="HTH-type_regulator_Rgg"/>
</dbReference>
<dbReference type="InterPro" id="IPR001387">
    <property type="entry name" value="Cro/C1-type_HTH"/>
</dbReference>
<organism evidence="1 2">
    <name type="scientific">Anaerocolumna cellulosilytica</name>
    <dbReference type="NCBI Taxonomy" id="433286"/>
    <lineage>
        <taxon>Bacteria</taxon>
        <taxon>Bacillati</taxon>
        <taxon>Bacillota</taxon>
        <taxon>Clostridia</taxon>
        <taxon>Lachnospirales</taxon>
        <taxon>Lachnospiraceae</taxon>
        <taxon>Anaerocolumna</taxon>
    </lineage>
</organism>
<dbReference type="EMBL" id="AP023367">
    <property type="protein sequence ID" value="BCJ92731.1"/>
    <property type="molecule type" value="Genomic_DNA"/>
</dbReference>
<dbReference type="GO" id="GO:0003677">
    <property type="term" value="F:DNA binding"/>
    <property type="evidence" value="ECO:0007669"/>
    <property type="project" value="InterPro"/>
</dbReference>
<reference evidence="1 2" key="1">
    <citation type="journal article" date="2016" name="Int. J. Syst. Evol. Microbiol.">
        <title>Descriptions of Anaerotaenia torta gen. nov., sp. nov. and Anaerocolumna cellulosilytica gen. nov., sp. nov. isolated from a methanogenic reactor of cattle waste.</title>
        <authorList>
            <person name="Uek A."/>
            <person name="Ohtaki Y."/>
            <person name="Kaku N."/>
            <person name="Ueki K."/>
        </authorList>
    </citation>
    <scope>NUCLEOTIDE SEQUENCE [LARGE SCALE GENOMIC DNA]</scope>
    <source>
        <strain evidence="1 2">SN021</strain>
    </source>
</reference>
<name>A0A6S6R0G9_9FIRM</name>
<evidence type="ECO:0000313" key="1">
    <source>
        <dbReference type="EMBL" id="BCJ92731.1"/>
    </source>
</evidence>
<dbReference type="Pfam" id="PF01381">
    <property type="entry name" value="HTH_3"/>
    <property type="match status" value="1"/>
</dbReference>
<dbReference type="SMART" id="SM00530">
    <property type="entry name" value="HTH_XRE"/>
    <property type="match status" value="1"/>
</dbReference>
<dbReference type="Proteomes" id="UP000515561">
    <property type="component" value="Chromosome"/>
</dbReference>
<protein>
    <submittedName>
        <fullName evidence="1">Uncharacterized protein</fullName>
    </submittedName>
</protein>
<dbReference type="CDD" id="cd00093">
    <property type="entry name" value="HTH_XRE"/>
    <property type="match status" value="1"/>
</dbReference>
<dbReference type="AlphaFoldDB" id="A0A6S6R0G9"/>
<dbReference type="PANTHER" id="PTHR37038:SF14">
    <property type="entry name" value="TRANSCRIPTIONAL ACTIVATOR"/>
    <property type="match status" value="1"/>
</dbReference>
<dbReference type="SUPFAM" id="SSF47413">
    <property type="entry name" value="lambda repressor-like DNA-binding domains"/>
    <property type="match status" value="1"/>
</dbReference>
<keyword evidence="2" id="KW-1185">Reference proteome</keyword>
<gene>
    <name evidence="1" type="ORF">acsn021_03000</name>
</gene>
<dbReference type="RefSeq" id="WP_184093746.1">
    <property type="nucleotide sequence ID" value="NZ_AP023367.1"/>
</dbReference>
<proteinExistence type="predicted"/>